<sequence>MKFTRLFSWGHRRANERSRTAPVAAPVGDPGADLGAEPSEASAASLACATATAEGIRSRSRDRSRGQSRFRARARRLLTIAGAGYLLWVAWGFWLLEWHAPALRDPEFGVRLERLQHQHRQNPHCPIWLILGSSRSQMGLSPTAMMTTPMDPLVINFGIAGAGPQQQWLTLERLLESGVRPSGILLEILPAFLHNDAPMEAQLPIARLSYADRQRLADDFGDPQAVAQRWWLQRLAPMAAVRGAVLSRFAPYWLPYAGRLDGHWRVDAFGWNAYPQATIPEAERDSRTQKAIADYQPNWADFRRSPGPDRALHRLLQRCQELQIPVVLFRMPESPRFQAAAPSAFAGQADAEIAAIRREFPMPFVDALHWQPMDAAYLDGHHLLPAAAEAVSIRLAEACRTIGGWPRN</sequence>
<organism evidence="3">
    <name type="scientific">Tuwongella immobilis</name>
    <dbReference type="NCBI Taxonomy" id="692036"/>
    <lineage>
        <taxon>Bacteria</taxon>
        <taxon>Pseudomonadati</taxon>
        <taxon>Planctomycetota</taxon>
        <taxon>Planctomycetia</taxon>
        <taxon>Gemmatales</taxon>
        <taxon>Gemmataceae</taxon>
        <taxon>Tuwongella</taxon>
    </lineage>
</organism>
<reference evidence="3" key="1">
    <citation type="submission" date="2019-04" db="EMBL/GenBank/DDBJ databases">
        <authorList>
            <consortium name="Science for Life Laboratories"/>
        </authorList>
    </citation>
    <scope>NUCLEOTIDE SEQUENCE</scope>
    <source>
        <strain evidence="3">MBLW1</strain>
    </source>
</reference>
<accession>A0A6C2YV89</accession>
<feature type="compositionally biased region" description="Low complexity" evidence="1">
    <location>
        <begin position="21"/>
        <end position="39"/>
    </location>
</feature>
<evidence type="ECO:0000313" key="4">
    <source>
        <dbReference type="Proteomes" id="UP000464378"/>
    </source>
</evidence>
<evidence type="ECO:0000256" key="1">
    <source>
        <dbReference type="SAM" id="MobiDB-lite"/>
    </source>
</evidence>
<dbReference type="EMBL" id="LR586016">
    <property type="protein sequence ID" value="VIP05658.1"/>
    <property type="molecule type" value="Genomic_DNA"/>
</dbReference>
<dbReference type="KEGG" id="tim:GMBLW1_35350"/>
<keyword evidence="4" id="KW-1185">Reference proteome</keyword>
<feature type="region of interest" description="Disordered" evidence="1">
    <location>
        <begin position="16"/>
        <end position="39"/>
    </location>
</feature>
<protein>
    <submittedName>
        <fullName evidence="3">Uncharacterized protein</fullName>
    </submittedName>
</protein>
<gene>
    <name evidence="3" type="ORF">GMBLW1_35350</name>
</gene>
<dbReference type="Proteomes" id="UP000464378">
    <property type="component" value="Chromosome"/>
</dbReference>
<name>A0A6C2YV89_9BACT</name>
<dbReference type="InParanoid" id="A0A6C2YV89"/>
<dbReference type="RefSeq" id="WP_162660809.1">
    <property type="nucleotide sequence ID" value="NZ_LR593887.1"/>
</dbReference>
<keyword evidence="2" id="KW-0472">Membrane</keyword>
<dbReference type="AlphaFoldDB" id="A0A6C2YV89"/>
<evidence type="ECO:0000256" key="2">
    <source>
        <dbReference type="SAM" id="Phobius"/>
    </source>
</evidence>
<feature type="transmembrane region" description="Helical" evidence="2">
    <location>
        <begin position="77"/>
        <end position="96"/>
    </location>
</feature>
<evidence type="ECO:0000313" key="3">
    <source>
        <dbReference type="EMBL" id="VIP05658.1"/>
    </source>
</evidence>
<proteinExistence type="predicted"/>
<keyword evidence="2" id="KW-1133">Transmembrane helix</keyword>
<keyword evidence="2" id="KW-0812">Transmembrane</keyword>
<dbReference type="EMBL" id="LR593887">
    <property type="protein sequence ID" value="VTS08672.1"/>
    <property type="molecule type" value="Genomic_DNA"/>
</dbReference>